<dbReference type="PANTHER" id="PTHR30349">
    <property type="entry name" value="PHAGE INTEGRASE-RELATED"/>
    <property type="match status" value="1"/>
</dbReference>
<name>A0AB39CTH5_9BURK</name>
<keyword evidence="2" id="KW-0229">DNA integration</keyword>
<dbReference type="SUPFAM" id="SSF56349">
    <property type="entry name" value="DNA breaking-rejoining enzymes"/>
    <property type="match status" value="1"/>
</dbReference>
<evidence type="ECO:0000256" key="1">
    <source>
        <dbReference type="ARBA" id="ARBA00008857"/>
    </source>
</evidence>
<proteinExistence type="inferred from homology"/>
<dbReference type="Gene3D" id="1.10.443.10">
    <property type="entry name" value="Intergrase catalytic core"/>
    <property type="match status" value="1"/>
</dbReference>
<dbReference type="InterPro" id="IPR050090">
    <property type="entry name" value="Tyrosine_recombinase_XerCD"/>
</dbReference>
<reference evidence="6" key="1">
    <citation type="submission" date="2024-05" db="EMBL/GenBank/DDBJ databases">
        <authorList>
            <person name="Luo Y.-C."/>
            <person name="Nicholds J."/>
            <person name="Mortimer T."/>
            <person name="Maboni G."/>
        </authorList>
    </citation>
    <scope>NUCLEOTIDE SEQUENCE</scope>
    <source>
        <strain evidence="6">153271</strain>
    </source>
</reference>
<comment type="similarity">
    <text evidence="1">Belongs to the 'phage' integrase family.</text>
</comment>
<dbReference type="GO" id="GO:0003677">
    <property type="term" value="F:DNA binding"/>
    <property type="evidence" value="ECO:0007669"/>
    <property type="project" value="UniProtKB-KW"/>
</dbReference>
<dbReference type="InterPro" id="IPR011010">
    <property type="entry name" value="DNA_brk_join_enz"/>
</dbReference>
<dbReference type="EMBL" id="CP158253">
    <property type="protein sequence ID" value="XDJ45337.1"/>
    <property type="molecule type" value="Genomic_DNA"/>
</dbReference>
<dbReference type="RefSeq" id="WP_368647916.1">
    <property type="nucleotide sequence ID" value="NZ_CP158253.1"/>
</dbReference>
<evidence type="ECO:0000259" key="5">
    <source>
        <dbReference type="PROSITE" id="PS51898"/>
    </source>
</evidence>
<keyword evidence="4" id="KW-0233">DNA recombination</keyword>
<sequence>MRPRKKDRHLPACVYQRHGAFYYVHKGKWTRLGDDLHTALLEYASIVAVPENGFPALVDKALPNITRNVSASTARIYTRCAGILKETFAEFRPEQVTHGAIVQMQDMWRDRAATGNHLLTTLKLIFQWAMDREIVAVNPTLSVKRLPGNQRDRLITWAEYQAIYAQAPDWLQVIMDLCYLTGQRIGDVLKIEYGHLQDNGIFFEQEKTGKKLIVAWTPELRAVVARAKKLKYSVKSVRYVVAGRAGTKRFRNNVWRYFKQATRAAGVDDVTLHDLRAMSGTEADREGKNATELLGHTDAHTTRIYLRDKAPKTVSGPSKPGKKSA</sequence>
<evidence type="ECO:0000256" key="2">
    <source>
        <dbReference type="ARBA" id="ARBA00022908"/>
    </source>
</evidence>
<dbReference type="InterPro" id="IPR010998">
    <property type="entry name" value="Integrase_recombinase_N"/>
</dbReference>
<evidence type="ECO:0000256" key="4">
    <source>
        <dbReference type="ARBA" id="ARBA00023172"/>
    </source>
</evidence>
<protein>
    <submittedName>
        <fullName evidence="6">Tyrosine-type recombinase/integrase</fullName>
    </submittedName>
</protein>
<accession>A0AB39CTH5</accession>
<dbReference type="PANTHER" id="PTHR30349:SF41">
    <property type="entry name" value="INTEGRASE_RECOMBINASE PROTEIN MJ0367-RELATED"/>
    <property type="match status" value="1"/>
</dbReference>
<evidence type="ECO:0000313" key="6">
    <source>
        <dbReference type="EMBL" id="XDJ45337.1"/>
    </source>
</evidence>
<dbReference type="GO" id="GO:0015074">
    <property type="term" value="P:DNA integration"/>
    <property type="evidence" value="ECO:0007669"/>
    <property type="project" value="UniProtKB-KW"/>
</dbReference>
<evidence type="ECO:0000256" key="3">
    <source>
        <dbReference type="ARBA" id="ARBA00023125"/>
    </source>
</evidence>
<dbReference type="AlphaFoldDB" id="A0AB39CTH5"/>
<dbReference type="InterPro" id="IPR002104">
    <property type="entry name" value="Integrase_catalytic"/>
</dbReference>
<dbReference type="PROSITE" id="PS51898">
    <property type="entry name" value="TYR_RECOMBINASE"/>
    <property type="match status" value="1"/>
</dbReference>
<dbReference type="Gene3D" id="1.10.150.130">
    <property type="match status" value="1"/>
</dbReference>
<dbReference type="Pfam" id="PF00589">
    <property type="entry name" value="Phage_integrase"/>
    <property type="match status" value="1"/>
</dbReference>
<dbReference type="InterPro" id="IPR013762">
    <property type="entry name" value="Integrase-like_cat_sf"/>
</dbReference>
<dbReference type="GO" id="GO:0006310">
    <property type="term" value="P:DNA recombination"/>
    <property type="evidence" value="ECO:0007669"/>
    <property type="project" value="UniProtKB-KW"/>
</dbReference>
<organism evidence="6">
    <name type="scientific">Castellaniella ginsengisoli</name>
    <dbReference type="NCBI Taxonomy" id="546114"/>
    <lineage>
        <taxon>Bacteria</taxon>
        <taxon>Pseudomonadati</taxon>
        <taxon>Pseudomonadota</taxon>
        <taxon>Betaproteobacteria</taxon>
        <taxon>Burkholderiales</taxon>
        <taxon>Alcaligenaceae</taxon>
        <taxon>Castellaniella</taxon>
    </lineage>
</organism>
<keyword evidence="3" id="KW-0238">DNA-binding</keyword>
<gene>
    <name evidence="6" type="ORF">ABRZ02_03365</name>
</gene>
<feature type="domain" description="Tyr recombinase" evidence="5">
    <location>
        <begin position="150"/>
        <end position="319"/>
    </location>
</feature>